<sequence>MHSLKQQITLLVVGAIIIMTAGFMLAVFFQTRATALMAAETKAMSDLATVEALINLQYPGPWRVKGGVLYKGEVKINDNFAIVDYVEKLTGDSCTIFLNDVRVTTTVRDDQGNRAVGTHASREVVQKVLGAKQEYVGEAYVVGRKYQTAYKPITDESGEVIGMLYVGAPRTFYDTILYGSLKVMGLVAVVLTLVIGLGTWVFTQRTIIDPLQEIIAGTRQVALGSPGQPVAVHSNNEIGELARAFNQMVEGMQALANELGKVAGFAQNNGQLPLAKTVASQVNQQEIKIVPKLQEELPKGLNRVTLEQVVKFLERNKNSGVSSDEVAEGVNLSKVTVRRYLDYLERCGLLDIDQKYGSVGRPMKIYRLKT</sequence>
<evidence type="ECO:0000256" key="6">
    <source>
        <dbReference type="SAM" id="Phobius"/>
    </source>
</evidence>
<dbReference type="PANTHER" id="PTHR45526:SF1">
    <property type="entry name" value="TRANSCRIPTIONAL REGULATORY PROTEIN DCUR-RELATED"/>
    <property type="match status" value="1"/>
</dbReference>
<dbReference type="RefSeq" id="WP_121450407.1">
    <property type="nucleotide sequence ID" value="NZ_RBWE01000001.1"/>
</dbReference>
<dbReference type="Proteomes" id="UP000271256">
    <property type="component" value="Unassembled WGS sequence"/>
</dbReference>
<dbReference type="SUPFAM" id="SSF46785">
    <property type="entry name" value="Winged helix' DNA-binding domain"/>
    <property type="match status" value="1"/>
</dbReference>
<dbReference type="InterPro" id="IPR036390">
    <property type="entry name" value="WH_DNA-bd_sf"/>
</dbReference>
<evidence type="ECO:0000313" key="8">
    <source>
        <dbReference type="EMBL" id="RKO65960.1"/>
    </source>
</evidence>
<feature type="transmembrane region" description="Helical" evidence="6">
    <location>
        <begin position="6"/>
        <end position="29"/>
    </location>
</feature>
<dbReference type="InterPro" id="IPR036388">
    <property type="entry name" value="WH-like_DNA-bd_sf"/>
</dbReference>
<comment type="caution">
    <text evidence="8">The sequence shown here is derived from an EMBL/GenBank/DDBJ whole genome shotgun (WGS) entry which is preliminary data.</text>
</comment>
<evidence type="ECO:0000256" key="4">
    <source>
        <dbReference type="ARBA" id="ARBA00022989"/>
    </source>
</evidence>
<dbReference type="SMART" id="SM00304">
    <property type="entry name" value="HAMP"/>
    <property type="match status" value="1"/>
</dbReference>
<dbReference type="AlphaFoldDB" id="A0A494WZ97"/>
<evidence type="ECO:0000313" key="9">
    <source>
        <dbReference type="Proteomes" id="UP000271256"/>
    </source>
</evidence>
<evidence type="ECO:0000259" key="7">
    <source>
        <dbReference type="PROSITE" id="PS50885"/>
    </source>
</evidence>
<dbReference type="Pfam" id="PF17202">
    <property type="entry name" value="sCache_3_3"/>
    <property type="match status" value="1"/>
</dbReference>
<dbReference type="GO" id="GO:0005886">
    <property type="term" value="C:plasma membrane"/>
    <property type="evidence" value="ECO:0007669"/>
    <property type="project" value="UniProtKB-SubCell"/>
</dbReference>
<name>A0A494WZ97_9FIRM</name>
<dbReference type="InterPro" id="IPR033463">
    <property type="entry name" value="sCache_3"/>
</dbReference>
<dbReference type="OrthoDB" id="9814363at2"/>
<dbReference type="InterPro" id="IPR051271">
    <property type="entry name" value="2C-system_Tx_regulators"/>
</dbReference>
<evidence type="ECO:0000256" key="5">
    <source>
        <dbReference type="ARBA" id="ARBA00023136"/>
    </source>
</evidence>
<dbReference type="SUPFAM" id="SSF103190">
    <property type="entry name" value="Sensory domain-like"/>
    <property type="match status" value="1"/>
</dbReference>
<dbReference type="CDD" id="cd06225">
    <property type="entry name" value="HAMP"/>
    <property type="match status" value="1"/>
</dbReference>
<proteinExistence type="predicted"/>
<keyword evidence="3 6" id="KW-0812">Transmembrane</keyword>
<dbReference type="GO" id="GO:0000156">
    <property type="term" value="F:phosphorelay response regulator activity"/>
    <property type="evidence" value="ECO:0007669"/>
    <property type="project" value="TreeGrafter"/>
</dbReference>
<dbReference type="InterPro" id="IPR013196">
    <property type="entry name" value="HTH_11"/>
</dbReference>
<reference evidence="8 9" key="1">
    <citation type="submission" date="2018-10" db="EMBL/GenBank/DDBJ databases">
        <authorList>
            <person name="Grouzdev D.S."/>
            <person name="Krutkina M.S."/>
            <person name="Tourova T.P."/>
            <person name="Nazina T.N."/>
        </authorList>
    </citation>
    <scope>NUCLEOTIDE SEQUENCE [LARGE SCALE GENOMIC DNA]</scope>
    <source>
        <strain evidence="8 9">435</strain>
    </source>
</reference>
<dbReference type="Gene3D" id="6.10.340.10">
    <property type="match status" value="1"/>
</dbReference>
<gene>
    <name evidence="8" type="ORF">D7024_02650</name>
</gene>
<keyword evidence="9" id="KW-1185">Reference proteome</keyword>
<feature type="transmembrane region" description="Helical" evidence="6">
    <location>
        <begin position="183"/>
        <end position="202"/>
    </location>
</feature>
<accession>A0A494WZ97</accession>
<keyword evidence="5 6" id="KW-0472">Membrane</keyword>
<evidence type="ECO:0000256" key="2">
    <source>
        <dbReference type="ARBA" id="ARBA00022475"/>
    </source>
</evidence>
<protein>
    <submittedName>
        <fullName evidence="8">HAMP domain-containing protein</fullName>
    </submittedName>
</protein>
<evidence type="ECO:0000256" key="3">
    <source>
        <dbReference type="ARBA" id="ARBA00022692"/>
    </source>
</evidence>
<dbReference type="SUPFAM" id="SSF158472">
    <property type="entry name" value="HAMP domain-like"/>
    <property type="match status" value="1"/>
</dbReference>
<dbReference type="Pfam" id="PF00672">
    <property type="entry name" value="HAMP"/>
    <property type="match status" value="1"/>
</dbReference>
<dbReference type="InterPro" id="IPR003660">
    <property type="entry name" value="HAMP_dom"/>
</dbReference>
<dbReference type="PROSITE" id="PS50885">
    <property type="entry name" value="HAMP"/>
    <property type="match status" value="1"/>
</dbReference>
<comment type="subcellular location">
    <subcellularLocation>
        <location evidence="1">Cell membrane</location>
        <topology evidence="1">Multi-pass membrane protein</topology>
    </subcellularLocation>
</comment>
<keyword evidence="2" id="KW-1003">Cell membrane</keyword>
<dbReference type="Gene3D" id="1.10.10.10">
    <property type="entry name" value="Winged helix-like DNA-binding domain superfamily/Winged helix DNA-binding domain"/>
    <property type="match status" value="1"/>
</dbReference>
<keyword evidence="4 6" id="KW-1133">Transmembrane helix</keyword>
<evidence type="ECO:0000256" key="1">
    <source>
        <dbReference type="ARBA" id="ARBA00004651"/>
    </source>
</evidence>
<organism evidence="8 9">
    <name type="scientific">Desulfofundulus salinus</name>
    <dbReference type="NCBI Taxonomy" id="2419843"/>
    <lineage>
        <taxon>Bacteria</taxon>
        <taxon>Bacillati</taxon>
        <taxon>Bacillota</taxon>
        <taxon>Clostridia</taxon>
        <taxon>Eubacteriales</taxon>
        <taxon>Peptococcaceae</taxon>
        <taxon>Desulfofundulus</taxon>
    </lineage>
</organism>
<feature type="domain" description="HAMP" evidence="7">
    <location>
        <begin position="205"/>
        <end position="257"/>
    </location>
</feature>
<dbReference type="PANTHER" id="PTHR45526">
    <property type="entry name" value="TRANSCRIPTIONAL REGULATORY PROTEIN DPIA"/>
    <property type="match status" value="1"/>
</dbReference>
<dbReference type="EMBL" id="RBWE01000001">
    <property type="protein sequence ID" value="RKO65960.1"/>
    <property type="molecule type" value="Genomic_DNA"/>
</dbReference>
<dbReference type="InterPro" id="IPR029151">
    <property type="entry name" value="Sensor-like_sf"/>
</dbReference>
<dbReference type="Pfam" id="PF08279">
    <property type="entry name" value="HTH_11"/>
    <property type="match status" value="1"/>
</dbReference>